<keyword evidence="7" id="KW-0963">Cytoplasm</keyword>
<dbReference type="Pfam" id="PF00210">
    <property type="entry name" value="Ferritin"/>
    <property type="match status" value="1"/>
</dbReference>
<dbReference type="PANTHER" id="PTHR11431:SF127">
    <property type="entry name" value="BACTERIAL NON-HEME FERRITIN"/>
    <property type="match status" value="1"/>
</dbReference>
<evidence type="ECO:0000256" key="4">
    <source>
        <dbReference type="ARBA" id="ARBA00023002"/>
    </source>
</evidence>
<comment type="subcellular location">
    <subcellularLocation>
        <location evidence="7">Cytoplasm</location>
    </subcellularLocation>
</comment>
<comment type="function">
    <text evidence="7">Iron-storage protein.</text>
</comment>
<keyword evidence="10" id="KW-1185">Reference proteome</keyword>
<keyword evidence="3 6" id="KW-0479">Metal-binding</keyword>
<dbReference type="KEGG" id="gtl:EP073_13435"/>
<dbReference type="InterPro" id="IPR008331">
    <property type="entry name" value="Ferritin_DPS_dom"/>
</dbReference>
<dbReference type="GO" id="GO:0008198">
    <property type="term" value="F:ferrous iron binding"/>
    <property type="evidence" value="ECO:0007669"/>
    <property type="project" value="TreeGrafter"/>
</dbReference>
<dbReference type="InterPro" id="IPR001519">
    <property type="entry name" value="Ferritin"/>
</dbReference>
<organism evidence="9 10">
    <name type="scientific">Geovibrio thiophilus</name>
    <dbReference type="NCBI Taxonomy" id="139438"/>
    <lineage>
        <taxon>Bacteria</taxon>
        <taxon>Pseudomonadati</taxon>
        <taxon>Deferribacterota</taxon>
        <taxon>Deferribacteres</taxon>
        <taxon>Deferribacterales</taxon>
        <taxon>Geovibrionaceae</taxon>
        <taxon>Geovibrio</taxon>
    </lineage>
</organism>
<proteinExistence type="inferred from homology"/>
<dbReference type="FunFam" id="1.20.1260.10:FF:000001">
    <property type="entry name" value="Non-heme ferritin"/>
    <property type="match status" value="1"/>
</dbReference>
<dbReference type="OrthoDB" id="9801481at2"/>
<dbReference type="Gene3D" id="1.20.1260.10">
    <property type="match status" value="1"/>
</dbReference>
<feature type="binding site" evidence="6">
    <location>
        <position position="127"/>
    </location>
    <ligand>
        <name>Fe cation</name>
        <dbReference type="ChEBI" id="CHEBI:24875"/>
        <label>1</label>
    </ligand>
</feature>
<dbReference type="GO" id="GO:0006826">
    <property type="term" value="P:iron ion transport"/>
    <property type="evidence" value="ECO:0007669"/>
    <property type="project" value="InterPro"/>
</dbReference>
<evidence type="ECO:0000313" key="10">
    <source>
        <dbReference type="Proteomes" id="UP000287502"/>
    </source>
</evidence>
<evidence type="ECO:0000256" key="1">
    <source>
        <dbReference type="ARBA" id="ARBA00006950"/>
    </source>
</evidence>
<protein>
    <recommendedName>
        <fullName evidence="7">Ferritin</fullName>
        <ecNumber evidence="7">1.16.3.2</ecNumber>
    </recommendedName>
</protein>
<name>A0A3R5X4P6_9BACT</name>
<dbReference type="GO" id="GO:0005829">
    <property type="term" value="C:cytosol"/>
    <property type="evidence" value="ECO:0007669"/>
    <property type="project" value="TreeGrafter"/>
</dbReference>
<reference evidence="9 10" key="1">
    <citation type="submission" date="2019-01" db="EMBL/GenBank/DDBJ databases">
        <title>Geovibrio thiophilus DSM 11263, complete genome.</title>
        <authorList>
            <person name="Spring S."/>
            <person name="Bunk B."/>
            <person name="Sproer C."/>
        </authorList>
    </citation>
    <scope>NUCLEOTIDE SEQUENCE [LARGE SCALE GENOMIC DNA]</scope>
    <source>
        <strain evidence="9 10">DSM 11263</strain>
    </source>
</reference>
<accession>A0A3R5X4P6</accession>
<evidence type="ECO:0000256" key="2">
    <source>
        <dbReference type="ARBA" id="ARBA00022434"/>
    </source>
</evidence>
<dbReference type="GO" id="GO:0008199">
    <property type="term" value="F:ferric iron binding"/>
    <property type="evidence" value="ECO:0007669"/>
    <property type="project" value="InterPro"/>
</dbReference>
<dbReference type="InterPro" id="IPR041719">
    <property type="entry name" value="Ferritin_prok"/>
</dbReference>
<dbReference type="PANTHER" id="PTHR11431">
    <property type="entry name" value="FERRITIN"/>
    <property type="match status" value="1"/>
</dbReference>
<evidence type="ECO:0000256" key="5">
    <source>
        <dbReference type="ARBA" id="ARBA00023004"/>
    </source>
</evidence>
<evidence type="ECO:0000259" key="8">
    <source>
        <dbReference type="PROSITE" id="PS50905"/>
    </source>
</evidence>
<dbReference type="RefSeq" id="WP_128467673.1">
    <property type="nucleotide sequence ID" value="NZ_CP035108.1"/>
</dbReference>
<dbReference type="Proteomes" id="UP000287502">
    <property type="component" value="Chromosome"/>
</dbReference>
<evidence type="ECO:0000256" key="6">
    <source>
        <dbReference type="PIRSR" id="PIRSR601519-1"/>
    </source>
</evidence>
<dbReference type="SUPFAM" id="SSF47240">
    <property type="entry name" value="Ferritin-like"/>
    <property type="match status" value="1"/>
</dbReference>
<keyword evidence="5 6" id="KW-0408">Iron</keyword>
<feature type="binding site" evidence="6">
    <location>
        <position position="50"/>
    </location>
    <ligand>
        <name>Fe cation</name>
        <dbReference type="ChEBI" id="CHEBI:24875"/>
        <label>1</label>
    </ligand>
</feature>
<keyword evidence="4" id="KW-0560">Oxidoreductase</keyword>
<comment type="catalytic activity">
    <reaction evidence="7">
        <text>4 Fe(2+) + O2 + 6 H2O = 4 iron(III) oxide-hydroxide + 12 H(+)</text>
        <dbReference type="Rhea" id="RHEA:11972"/>
        <dbReference type="ChEBI" id="CHEBI:15377"/>
        <dbReference type="ChEBI" id="CHEBI:15378"/>
        <dbReference type="ChEBI" id="CHEBI:15379"/>
        <dbReference type="ChEBI" id="CHEBI:29033"/>
        <dbReference type="ChEBI" id="CHEBI:78619"/>
        <dbReference type="EC" id="1.16.3.2"/>
    </reaction>
</comment>
<feature type="binding site" evidence="6">
    <location>
        <position position="94"/>
    </location>
    <ligand>
        <name>Fe cation</name>
        <dbReference type="ChEBI" id="CHEBI:24875"/>
        <label>1</label>
    </ligand>
</feature>
<evidence type="ECO:0000256" key="7">
    <source>
        <dbReference type="RuleBase" id="RU361145"/>
    </source>
</evidence>
<dbReference type="AlphaFoldDB" id="A0A3R5X4P6"/>
<comment type="similarity">
    <text evidence="1 7">Belongs to the ferritin family. Prokaryotic subfamily.</text>
</comment>
<sequence length="171" mass="19816">MISKKMEKALNDQLNFEMYSAYVYLAMSAHCESKGLKGFANWFNVQYQEEMMHAMKFYNFILDQSAEVELETVKKPKKDYDTLLSIFEETLLHEREVTKRIYKLVDLALDERDHGTNAFLQWFVTEQVEEESSVNQIIDKLRLVQGNGNGIFLLDAELATRVFTPPANTAA</sequence>
<dbReference type="CDD" id="cd01055">
    <property type="entry name" value="Nonheme_Ferritin"/>
    <property type="match status" value="1"/>
</dbReference>
<dbReference type="InterPro" id="IPR009040">
    <property type="entry name" value="Ferritin-like_diiron"/>
</dbReference>
<feature type="binding site" evidence="6">
    <location>
        <position position="53"/>
    </location>
    <ligand>
        <name>Fe cation</name>
        <dbReference type="ChEBI" id="CHEBI:24875"/>
        <label>1</label>
    </ligand>
</feature>
<keyword evidence="2 7" id="KW-0409">Iron storage</keyword>
<gene>
    <name evidence="9" type="ORF">EP073_13435</name>
</gene>
<dbReference type="EMBL" id="CP035108">
    <property type="protein sequence ID" value="QAR34368.1"/>
    <property type="molecule type" value="Genomic_DNA"/>
</dbReference>
<evidence type="ECO:0000313" key="9">
    <source>
        <dbReference type="EMBL" id="QAR34368.1"/>
    </source>
</evidence>
<evidence type="ECO:0000256" key="3">
    <source>
        <dbReference type="ARBA" id="ARBA00022723"/>
    </source>
</evidence>
<dbReference type="InterPro" id="IPR009078">
    <property type="entry name" value="Ferritin-like_SF"/>
</dbReference>
<feature type="domain" description="Ferritin-like diiron" evidence="8">
    <location>
        <begin position="1"/>
        <end position="145"/>
    </location>
</feature>
<dbReference type="EC" id="1.16.3.2" evidence="7"/>
<dbReference type="PROSITE" id="PS50905">
    <property type="entry name" value="FERRITIN_LIKE"/>
    <property type="match status" value="1"/>
</dbReference>
<feature type="binding site" evidence="6">
    <location>
        <position position="17"/>
    </location>
    <ligand>
        <name>Fe cation</name>
        <dbReference type="ChEBI" id="CHEBI:24875"/>
        <label>1</label>
    </ligand>
</feature>
<dbReference type="GO" id="GO:0042802">
    <property type="term" value="F:identical protein binding"/>
    <property type="evidence" value="ECO:0007669"/>
    <property type="project" value="UniProtKB-ARBA"/>
</dbReference>
<dbReference type="GO" id="GO:0004322">
    <property type="term" value="F:ferroxidase activity"/>
    <property type="evidence" value="ECO:0007669"/>
    <property type="project" value="TreeGrafter"/>
</dbReference>
<dbReference type="InterPro" id="IPR012347">
    <property type="entry name" value="Ferritin-like"/>
</dbReference>
<dbReference type="GO" id="GO:0006879">
    <property type="term" value="P:intracellular iron ion homeostasis"/>
    <property type="evidence" value="ECO:0007669"/>
    <property type="project" value="UniProtKB-KW"/>
</dbReference>